<keyword evidence="3" id="KW-1185">Reference proteome</keyword>
<sequence length="80" mass="8566">MSFTPSLSLFIGLGVTVGVLSTVLAIAIERIDARIAQRSCEKAIAARVARKERDAQRAWELGRAALRRVAMGVATAKIAD</sequence>
<keyword evidence="1" id="KW-1133">Transmembrane helix</keyword>
<reference evidence="2 3" key="1">
    <citation type="submission" date="2021-07" db="EMBL/GenBank/DDBJ databases">
        <title>Paraburkholderia edwinii protects Aspergillus sp. from phenazines by acting as a toxin sponge.</title>
        <authorList>
            <person name="Dahlstrom K.M."/>
            <person name="Newman D.K."/>
        </authorList>
    </citation>
    <scope>NUCLEOTIDE SEQUENCE [LARGE SCALE GENOMIC DNA]</scope>
    <source>
        <strain evidence="2 3">Pe01</strain>
    </source>
</reference>
<organism evidence="2 3">
    <name type="scientific">Paraburkholderia edwinii</name>
    <dbReference type="NCBI Taxonomy" id="2861782"/>
    <lineage>
        <taxon>Bacteria</taxon>
        <taxon>Pseudomonadati</taxon>
        <taxon>Pseudomonadota</taxon>
        <taxon>Betaproteobacteria</taxon>
        <taxon>Burkholderiales</taxon>
        <taxon>Burkholderiaceae</taxon>
        <taxon>Paraburkholderia</taxon>
    </lineage>
</organism>
<dbReference type="RefSeq" id="WP_219803529.1">
    <property type="nucleotide sequence ID" value="NZ_CP080096.1"/>
</dbReference>
<feature type="transmembrane region" description="Helical" evidence="1">
    <location>
        <begin position="6"/>
        <end position="28"/>
    </location>
</feature>
<dbReference type="Proteomes" id="UP000826462">
    <property type="component" value="Chromosome 2"/>
</dbReference>
<keyword evidence="1" id="KW-0472">Membrane</keyword>
<proteinExistence type="predicted"/>
<keyword evidence="1" id="KW-0812">Transmembrane</keyword>
<evidence type="ECO:0000313" key="2">
    <source>
        <dbReference type="EMBL" id="QYD73675.1"/>
    </source>
</evidence>
<evidence type="ECO:0000313" key="3">
    <source>
        <dbReference type="Proteomes" id="UP000826462"/>
    </source>
</evidence>
<protein>
    <submittedName>
        <fullName evidence="2">Uncharacterized protein</fullName>
    </submittedName>
</protein>
<gene>
    <name evidence="2" type="ORF">KZJ38_29160</name>
</gene>
<accession>A0ABX8V3N4</accession>
<name>A0ABX8V3N4_9BURK</name>
<dbReference type="EMBL" id="CP080096">
    <property type="protein sequence ID" value="QYD73675.1"/>
    <property type="molecule type" value="Genomic_DNA"/>
</dbReference>
<evidence type="ECO:0000256" key="1">
    <source>
        <dbReference type="SAM" id="Phobius"/>
    </source>
</evidence>